<protein>
    <submittedName>
        <fullName evidence="4">Cobalt-zinc-cadmium resistance protein</fullName>
    </submittedName>
</protein>
<evidence type="ECO:0000256" key="3">
    <source>
        <dbReference type="SAM" id="SignalP"/>
    </source>
</evidence>
<sequence length="422" mass="44925">MRLSPILLALAAVLCLTPAWAQPGPASPTPSPRATPAGQAPAGQVLTLEQALETAYERSPLLAAARNEAASSEGQLTQAGVIPNPSIAVGIDDNRRTTRTTTTTLSMPVELGGKRAARVKAAGLARDIAQRDLSSARADLRAAVIAAFFDVAVAQETVRVSQGTVEIAQNALRLAERRVAAGKAPPLESSKARVELANSRIEARAADSALQAARRKLGQLWGAPQPDFAQVGADLGTLPRREAIDDLRAALATSPRMEAGRLSVEMGRAQLEVEKSKRYPDITLSAGVARDNEQGRNKAQFGVAIPLPLFDRNQGNVYSATMQSYKAQDMYRELESRLTADLLQSISQFDLAANSAREYRATVLPGAAEAYDSARKGFEAGKVSFLEVLDAQRTLSQGNIGYLNVLASAYQASADIDRILGR</sequence>
<dbReference type="PANTHER" id="PTHR30203">
    <property type="entry name" value="OUTER MEMBRANE CATION EFFLUX PROTEIN"/>
    <property type="match status" value="1"/>
</dbReference>
<proteinExistence type="inferred from homology"/>
<dbReference type="Pfam" id="PF02321">
    <property type="entry name" value="OEP"/>
    <property type="match status" value="2"/>
</dbReference>
<dbReference type="InterPro" id="IPR010131">
    <property type="entry name" value="MdtP/NodT-like"/>
</dbReference>
<evidence type="ECO:0000256" key="1">
    <source>
        <dbReference type="ARBA" id="ARBA00007613"/>
    </source>
</evidence>
<dbReference type="Proteomes" id="UP000187251">
    <property type="component" value="Unassembled WGS sequence"/>
</dbReference>
<organism evidence="4 5">
    <name type="scientific">Alcaligenes xylosoxydans xylosoxydans</name>
    <name type="common">Achromobacter xylosoxidans</name>
    <dbReference type="NCBI Taxonomy" id="85698"/>
    <lineage>
        <taxon>Bacteria</taxon>
        <taxon>Pseudomonadati</taxon>
        <taxon>Pseudomonadota</taxon>
        <taxon>Betaproteobacteria</taxon>
        <taxon>Burkholderiales</taxon>
        <taxon>Alcaligenaceae</taxon>
        <taxon>Achromobacter</taxon>
    </lineage>
</organism>
<gene>
    <name evidence="4" type="ORF">BIZ92_03965</name>
</gene>
<feature type="signal peptide" evidence="3">
    <location>
        <begin position="1"/>
        <end position="21"/>
    </location>
</feature>
<dbReference type="GO" id="GO:0015562">
    <property type="term" value="F:efflux transmembrane transporter activity"/>
    <property type="evidence" value="ECO:0007669"/>
    <property type="project" value="InterPro"/>
</dbReference>
<evidence type="ECO:0000256" key="2">
    <source>
        <dbReference type="SAM" id="MobiDB-lite"/>
    </source>
</evidence>
<dbReference type="RefSeq" id="WP_076408448.1">
    <property type="nucleotide sequence ID" value="NZ_MJMN01000001.1"/>
</dbReference>
<dbReference type="OrthoDB" id="9791261at2"/>
<feature type="region of interest" description="Disordered" evidence="2">
    <location>
        <begin position="23"/>
        <end position="42"/>
    </location>
</feature>
<reference evidence="4 5" key="1">
    <citation type="submission" date="2016-09" db="EMBL/GenBank/DDBJ databases">
        <title>Phylogenomics of Achromobacter.</title>
        <authorList>
            <person name="Jeukens J."/>
            <person name="Freschi L."/>
            <person name="Vincent A.T."/>
            <person name="Emond-Rheault J.-G."/>
            <person name="Kukavica-Ibrulj I."/>
            <person name="Charette S.J."/>
            <person name="Levesque R.C."/>
        </authorList>
    </citation>
    <scope>NUCLEOTIDE SEQUENCE [LARGE SCALE GENOMIC DNA]</scope>
    <source>
        <strain evidence="4 5">AUS488</strain>
    </source>
</reference>
<comment type="caution">
    <text evidence="4">The sequence shown here is derived from an EMBL/GenBank/DDBJ whole genome shotgun (WGS) entry which is preliminary data.</text>
</comment>
<keyword evidence="3" id="KW-0732">Signal</keyword>
<dbReference type="PANTHER" id="PTHR30203:SF24">
    <property type="entry name" value="BLR4935 PROTEIN"/>
    <property type="match status" value="1"/>
</dbReference>
<evidence type="ECO:0000313" key="4">
    <source>
        <dbReference type="EMBL" id="OMG93490.1"/>
    </source>
</evidence>
<accession>A0A1R1K236</accession>
<dbReference type="SUPFAM" id="SSF56954">
    <property type="entry name" value="Outer membrane efflux proteins (OEP)"/>
    <property type="match status" value="1"/>
</dbReference>
<evidence type="ECO:0000313" key="5">
    <source>
        <dbReference type="Proteomes" id="UP000187251"/>
    </source>
</evidence>
<comment type="similarity">
    <text evidence="1">Belongs to the outer membrane factor (OMF) (TC 1.B.17) family.</text>
</comment>
<name>A0A1R1K236_ALCXX</name>
<dbReference type="AlphaFoldDB" id="A0A1R1K236"/>
<dbReference type="EMBL" id="MJMN01000001">
    <property type="protein sequence ID" value="OMG93490.1"/>
    <property type="molecule type" value="Genomic_DNA"/>
</dbReference>
<feature type="chain" id="PRO_5013068342" evidence="3">
    <location>
        <begin position="22"/>
        <end position="422"/>
    </location>
</feature>
<dbReference type="Gene3D" id="1.20.1600.10">
    <property type="entry name" value="Outer membrane efflux proteins (OEP)"/>
    <property type="match status" value="1"/>
</dbReference>
<dbReference type="InterPro" id="IPR003423">
    <property type="entry name" value="OMP_efflux"/>
</dbReference>